<dbReference type="AlphaFoldDB" id="A0AAV7TBK3"/>
<gene>
    <name evidence="2" type="ORF">NDU88_005831</name>
</gene>
<dbReference type="Proteomes" id="UP001066276">
    <property type="component" value="Chromosome 4_1"/>
</dbReference>
<keyword evidence="3" id="KW-1185">Reference proteome</keyword>
<organism evidence="2 3">
    <name type="scientific">Pleurodeles waltl</name>
    <name type="common">Iberian ribbed newt</name>
    <dbReference type="NCBI Taxonomy" id="8319"/>
    <lineage>
        <taxon>Eukaryota</taxon>
        <taxon>Metazoa</taxon>
        <taxon>Chordata</taxon>
        <taxon>Craniata</taxon>
        <taxon>Vertebrata</taxon>
        <taxon>Euteleostomi</taxon>
        <taxon>Amphibia</taxon>
        <taxon>Batrachia</taxon>
        <taxon>Caudata</taxon>
        <taxon>Salamandroidea</taxon>
        <taxon>Salamandridae</taxon>
        <taxon>Pleurodelinae</taxon>
        <taxon>Pleurodeles</taxon>
    </lineage>
</organism>
<accession>A0AAV7TBK3</accession>
<evidence type="ECO:0000313" key="2">
    <source>
        <dbReference type="EMBL" id="KAJ1174007.1"/>
    </source>
</evidence>
<proteinExistence type="predicted"/>
<reference evidence="2" key="1">
    <citation type="journal article" date="2022" name="bioRxiv">
        <title>Sequencing and chromosome-scale assembly of the giantPleurodeles waltlgenome.</title>
        <authorList>
            <person name="Brown T."/>
            <person name="Elewa A."/>
            <person name="Iarovenko S."/>
            <person name="Subramanian E."/>
            <person name="Araus A.J."/>
            <person name="Petzold A."/>
            <person name="Susuki M."/>
            <person name="Suzuki K.-i.T."/>
            <person name="Hayashi T."/>
            <person name="Toyoda A."/>
            <person name="Oliveira C."/>
            <person name="Osipova E."/>
            <person name="Leigh N.D."/>
            <person name="Simon A."/>
            <person name="Yun M.H."/>
        </authorList>
    </citation>
    <scope>NUCLEOTIDE SEQUENCE</scope>
    <source>
        <strain evidence="2">20211129_DDA</strain>
        <tissue evidence="2">Liver</tissue>
    </source>
</reference>
<feature type="compositionally biased region" description="Basic and acidic residues" evidence="1">
    <location>
        <begin position="1"/>
        <end position="15"/>
    </location>
</feature>
<dbReference type="EMBL" id="JANPWB010000007">
    <property type="protein sequence ID" value="KAJ1174007.1"/>
    <property type="molecule type" value="Genomic_DNA"/>
</dbReference>
<comment type="caution">
    <text evidence="2">The sequence shown here is derived from an EMBL/GenBank/DDBJ whole genome shotgun (WGS) entry which is preliminary data.</text>
</comment>
<name>A0AAV7TBK3_PLEWA</name>
<feature type="region of interest" description="Disordered" evidence="1">
    <location>
        <begin position="1"/>
        <end position="47"/>
    </location>
</feature>
<evidence type="ECO:0000313" key="3">
    <source>
        <dbReference type="Proteomes" id="UP001066276"/>
    </source>
</evidence>
<evidence type="ECO:0000256" key="1">
    <source>
        <dbReference type="SAM" id="MobiDB-lite"/>
    </source>
</evidence>
<protein>
    <submittedName>
        <fullName evidence="2">Uncharacterized protein</fullName>
    </submittedName>
</protein>
<sequence length="75" mass="8383">MQIKEEETMRHDLRAAGETPTSRPDRRPTNHNNVRNSLFGWTGKRVDGAGQGLAPSVVCARGRRRAEGTLKGIWK</sequence>